<dbReference type="InterPro" id="IPR000169">
    <property type="entry name" value="Pept_cys_AS"/>
</dbReference>
<evidence type="ECO:0000256" key="15">
    <source>
        <dbReference type="ARBA" id="ARBA00032961"/>
    </source>
</evidence>
<dbReference type="Pfam" id="PF00112">
    <property type="entry name" value="Peptidase_C1"/>
    <property type="match status" value="1"/>
</dbReference>
<evidence type="ECO:0000256" key="2">
    <source>
        <dbReference type="ARBA" id="ARBA00001923"/>
    </source>
</evidence>
<evidence type="ECO:0000256" key="3">
    <source>
        <dbReference type="ARBA" id="ARBA00008455"/>
    </source>
</evidence>
<evidence type="ECO:0000256" key="14">
    <source>
        <dbReference type="ARBA" id="ARBA00030778"/>
    </source>
</evidence>
<dbReference type="PROSITE" id="PS00139">
    <property type="entry name" value="THIOL_PROTEASE_CYS"/>
    <property type="match status" value="1"/>
</dbReference>
<keyword evidence="9" id="KW-0788">Thiol protease</keyword>
<comment type="catalytic activity">
    <reaction evidence="1">
        <text>Release of an N-terminal dipeptide, Xaa-Yaa-|-Zaa-, except when Xaa is Arg or Lys, or Yaa or Zaa is Pro.</text>
        <dbReference type="EC" id="3.4.14.1"/>
    </reaction>
</comment>
<dbReference type="InterPro" id="IPR036496">
    <property type="entry name" value="CathepsinC_exc_dom_sf"/>
</dbReference>
<feature type="domain" description="Peptidase C1A papain C-terminal" evidence="17">
    <location>
        <begin position="202"/>
        <end position="434"/>
    </location>
</feature>
<dbReference type="InterPro" id="IPR013128">
    <property type="entry name" value="Peptidase_C1A"/>
</dbReference>
<keyword evidence="10" id="KW-1015">Disulfide bond</keyword>
<proteinExistence type="inferred from homology"/>
<comment type="subunit">
    <text evidence="4">Tetramer of heterotrimers consisting of exclusion domain, heavy- and light chains.</text>
</comment>
<evidence type="ECO:0000256" key="9">
    <source>
        <dbReference type="ARBA" id="ARBA00022807"/>
    </source>
</evidence>
<sequence>PANCSYDDIQGTWVFTEGTRNGTAQLSCDQWSAEEGTDVELTLSFPNVATDNLGNEGTWTLVYNQGFEVKINFRKYFAFSDYKILGNKSVISYCHRTHPGWAHDVLGHNWSCFRGRKTGQAITNERHLAQRLEHIEDPHNSEEFVALVNAAQNMWKAKVHEPFRGLSLGQMFRIRGGKQAQAITSPGRARVSPLIAHEASLLPEQFDWRNVSGVNYVSPVRNQGNCGSCYSFASMGMLEARVRIATRNEKQPVFAPQDIVSCSKYSQGCDGGFPYLVGGKYAQDFGVVAEECNPYQGTDGPCRTNQTCGRTYVARYHYVGGFYGGCNEELMRLALVKNGPVAVGFEVYPDFQSYSGGIYHHTTVHKDFVLGPFNPFELTNHAVLVVGYGVDEATGTKFWTVKNSWGESWGEDGYFRIVRGNDECAFESLGVEASPIP</sequence>
<dbReference type="InterPro" id="IPR025660">
    <property type="entry name" value="Pept_his_AS"/>
</dbReference>
<dbReference type="InterPro" id="IPR014882">
    <property type="entry name" value="CathepsinC_exc"/>
</dbReference>
<dbReference type="InterPro" id="IPR000668">
    <property type="entry name" value="Peptidase_C1A_C"/>
</dbReference>
<dbReference type="Gene3D" id="3.90.70.10">
    <property type="entry name" value="Cysteine proteinases"/>
    <property type="match status" value="1"/>
</dbReference>
<dbReference type="PROSITE" id="PS00640">
    <property type="entry name" value="THIOL_PROTEASE_ASN"/>
    <property type="match status" value="1"/>
</dbReference>
<dbReference type="GO" id="GO:0008239">
    <property type="term" value="F:dipeptidyl-peptidase activity"/>
    <property type="evidence" value="ECO:0007669"/>
    <property type="project" value="UniProtKB-EC"/>
</dbReference>
<keyword evidence="11" id="KW-0868">Chloride</keyword>
<dbReference type="PANTHER" id="PTHR12411">
    <property type="entry name" value="CYSTEINE PROTEASE FAMILY C1-RELATED"/>
    <property type="match status" value="1"/>
</dbReference>
<dbReference type="FunFam" id="2.40.128.80:FF:000003">
    <property type="entry name" value="Cathepsin C"/>
    <property type="match status" value="1"/>
</dbReference>
<organism evidence="18">
    <name type="scientific">Alectorobius mimon</name>
    <dbReference type="NCBI Taxonomy" id="360319"/>
    <lineage>
        <taxon>Eukaryota</taxon>
        <taxon>Metazoa</taxon>
        <taxon>Ecdysozoa</taxon>
        <taxon>Arthropoda</taxon>
        <taxon>Chelicerata</taxon>
        <taxon>Arachnida</taxon>
        <taxon>Acari</taxon>
        <taxon>Parasitiformes</taxon>
        <taxon>Ixodida</taxon>
        <taxon>Ixodoidea</taxon>
        <taxon>Argasidae</taxon>
        <taxon>Ornithodorinae</taxon>
        <taxon>Alectorobius</taxon>
    </lineage>
</organism>
<keyword evidence="7" id="KW-0645">Protease</keyword>
<dbReference type="SMART" id="SM00645">
    <property type="entry name" value="Pept_C1"/>
    <property type="match status" value="1"/>
</dbReference>
<dbReference type="InterPro" id="IPR025661">
    <property type="entry name" value="Pept_asp_AS"/>
</dbReference>
<dbReference type="InterPro" id="IPR038765">
    <property type="entry name" value="Papain-like_cys_pep_sf"/>
</dbReference>
<evidence type="ECO:0000256" key="16">
    <source>
        <dbReference type="ARBA" id="ARBA00045556"/>
    </source>
</evidence>
<evidence type="ECO:0000259" key="17">
    <source>
        <dbReference type="SMART" id="SM00645"/>
    </source>
</evidence>
<dbReference type="SUPFAM" id="SSF54001">
    <property type="entry name" value="Cysteine proteinases"/>
    <property type="match status" value="1"/>
</dbReference>
<evidence type="ECO:0000256" key="8">
    <source>
        <dbReference type="ARBA" id="ARBA00022801"/>
    </source>
</evidence>
<dbReference type="GO" id="GO:0008234">
    <property type="term" value="F:cysteine-type peptidase activity"/>
    <property type="evidence" value="ECO:0007669"/>
    <property type="project" value="UniProtKB-KW"/>
</dbReference>
<evidence type="ECO:0000256" key="1">
    <source>
        <dbReference type="ARBA" id="ARBA00000738"/>
    </source>
</evidence>
<comment type="cofactor">
    <cofactor evidence="2">
        <name>chloride</name>
        <dbReference type="ChEBI" id="CHEBI:17996"/>
    </cofactor>
</comment>
<dbReference type="EMBL" id="GEIB01001207">
    <property type="protein sequence ID" value="JAR86941.1"/>
    <property type="molecule type" value="Transcribed_RNA"/>
</dbReference>
<accession>A0A147B844</accession>
<evidence type="ECO:0000313" key="18">
    <source>
        <dbReference type="EMBL" id="JAR86941.1"/>
    </source>
</evidence>
<dbReference type="Gene3D" id="2.40.128.80">
    <property type="entry name" value="Cathepsin C, exclusion domain"/>
    <property type="match status" value="1"/>
</dbReference>
<dbReference type="PRINTS" id="PR00705">
    <property type="entry name" value="PAPAIN"/>
</dbReference>
<dbReference type="EC" id="3.4.14.1" evidence="5"/>
<dbReference type="AlphaFoldDB" id="A0A147B844"/>
<evidence type="ECO:0000256" key="13">
    <source>
        <dbReference type="ARBA" id="ARBA00029779"/>
    </source>
</evidence>
<evidence type="ECO:0000256" key="4">
    <source>
        <dbReference type="ARBA" id="ARBA00011610"/>
    </source>
</evidence>
<dbReference type="PROSITE" id="PS00639">
    <property type="entry name" value="THIOL_PROTEASE_HIS"/>
    <property type="match status" value="1"/>
</dbReference>
<dbReference type="Pfam" id="PF08773">
    <property type="entry name" value="CathepsinC_exc"/>
    <property type="match status" value="1"/>
</dbReference>
<keyword evidence="8" id="KW-0378">Hydrolase</keyword>
<name>A0A147B844_9ACAR</name>
<dbReference type="SUPFAM" id="SSF75001">
    <property type="entry name" value="Dipeptidyl peptidase I (cathepsin C), exclusion domain"/>
    <property type="match status" value="1"/>
</dbReference>
<comment type="function">
    <text evidence="16">Thiol protease. Has dipeptidylpeptidase activity. Active against a broad range of dipeptide substrates composed of both polar and hydrophobic amino acids. Proline cannot occupy the P1 position and arginine cannot occupy the P2 position of the substrate. Can act as both an exopeptidase and endopeptidase. Activates serine proteases such as elastase, cathepsin G and granzymes A and B.</text>
</comment>
<comment type="similarity">
    <text evidence="3">Belongs to the peptidase C1 family.</text>
</comment>
<feature type="non-terminal residue" evidence="18">
    <location>
        <position position="1"/>
    </location>
</feature>
<evidence type="ECO:0000256" key="11">
    <source>
        <dbReference type="ARBA" id="ARBA00023214"/>
    </source>
</evidence>
<dbReference type="GO" id="GO:0006508">
    <property type="term" value="P:proteolysis"/>
    <property type="evidence" value="ECO:0007669"/>
    <property type="project" value="UniProtKB-KW"/>
</dbReference>
<evidence type="ECO:0000256" key="10">
    <source>
        <dbReference type="ARBA" id="ARBA00023157"/>
    </source>
</evidence>
<protein>
    <recommendedName>
        <fullName evidence="6">Dipeptidyl peptidase 1</fullName>
        <ecNumber evidence="5">3.4.14.1</ecNumber>
    </recommendedName>
    <alternativeName>
        <fullName evidence="13">Cathepsin C</fullName>
    </alternativeName>
    <alternativeName>
        <fullName evidence="12">Cathepsin J</fullName>
    </alternativeName>
    <alternativeName>
        <fullName evidence="15">Dipeptidyl peptidase I</fullName>
    </alternativeName>
    <alternativeName>
        <fullName evidence="14">Dipeptidyl transferase</fullName>
    </alternativeName>
</protein>
<evidence type="ECO:0000256" key="12">
    <source>
        <dbReference type="ARBA" id="ARBA00029762"/>
    </source>
</evidence>
<reference evidence="18" key="1">
    <citation type="submission" date="2016-03" db="EMBL/GenBank/DDBJ databases">
        <title>Gut transcriptome analysis on engorged females of Ornithodoros mimon (Acari: Argasidae) and phylogenetic inferences of soft ticks.</title>
        <authorList>
            <person name="Landulfo G.A."/>
            <person name="Giovanni D."/>
            <person name="Carvalho E."/>
            <person name="Junqueira-de-Azevedo I."/>
            <person name="Patane J."/>
            <person name="Mendoca R."/>
            <person name="Barros-Battesti D."/>
        </authorList>
    </citation>
    <scope>NUCLEOTIDE SEQUENCE</scope>
    <source>
        <strain evidence="18">Females</strain>
        <tissue evidence="18">Gut</tissue>
    </source>
</reference>
<evidence type="ECO:0000256" key="7">
    <source>
        <dbReference type="ARBA" id="ARBA00022670"/>
    </source>
</evidence>
<evidence type="ECO:0000256" key="6">
    <source>
        <dbReference type="ARBA" id="ARBA00014709"/>
    </source>
</evidence>
<evidence type="ECO:0000256" key="5">
    <source>
        <dbReference type="ARBA" id="ARBA00012059"/>
    </source>
</evidence>